<protein>
    <submittedName>
        <fullName evidence="1">Uncharacterized protein</fullName>
    </submittedName>
</protein>
<keyword evidence="2" id="KW-1185">Reference proteome</keyword>
<reference evidence="1" key="1">
    <citation type="submission" date="2019-09" db="EMBL/GenBank/DDBJ databases">
        <authorList>
            <person name="Rodrigo-Torres L."/>
            <person name="Arahal R. D."/>
            <person name="Lucena T."/>
        </authorList>
    </citation>
    <scope>NUCLEOTIDE SEQUENCE</scope>
    <source>
        <strain evidence="1">ISS653</strain>
    </source>
</reference>
<sequence>MKNNIKFLLLSLLVVLYSCDSELDINEDPNSPQEIDAGLALSAVEGSLVTVMGGDLFNLGGIYAQYYTQSPGASQYENIDTYNINVDYANRLWTELYAGALNDAKFVLDKSEENGETGTYLIATCLQAYTYQILTDVFGDIPYTEALEGQNNLSPMPTSGEEIYLDLIAKIDSALAQYEQNPVESSVGAQDLIYGADMTSWIQFANTLKLKLYMRMSYTSQNNSAEVLALLNNGNFITADAKFDAFIDATDKRNPFYEVQIASTGLGDVNNVASNSLHEYLESNSDTIRLKTIYRANKNGEYIGIDQGDGITSNFSNQKSNEFSRPRVAPLTPVYLITLSESSFLQAEALARYSGAAAAESLYNQGIVQSFLLNISKTEDYTNTEAVTVANEMIGTGGAYEFDTTVSTEELVEQIIIQKWVALAGVNNIEAWIETTRTKFPELVSNTPDYSLGRRLVSVTSVLPGNSIPSSVFYPDNEVTRNSNLNQKQNLLVKVWWDQK</sequence>
<gene>
    <name evidence="1" type="ORF">FVB9532_02798</name>
</gene>
<organism evidence="1 2">
    <name type="scientific">Mesonia oceanica</name>
    <dbReference type="NCBI Taxonomy" id="2687242"/>
    <lineage>
        <taxon>Bacteria</taxon>
        <taxon>Pseudomonadati</taxon>
        <taxon>Bacteroidota</taxon>
        <taxon>Flavobacteriia</taxon>
        <taxon>Flavobacteriales</taxon>
        <taxon>Flavobacteriaceae</taxon>
        <taxon>Mesonia</taxon>
    </lineage>
</organism>
<evidence type="ECO:0000313" key="1">
    <source>
        <dbReference type="EMBL" id="VVV01506.1"/>
    </source>
</evidence>
<dbReference type="Proteomes" id="UP000356253">
    <property type="component" value="Unassembled WGS sequence"/>
</dbReference>
<accession>A0AC61YAM4</accession>
<name>A0AC61YAM4_9FLAO</name>
<evidence type="ECO:0000313" key="2">
    <source>
        <dbReference type="Proteomes" id="UP000356253"/>
    </source>
</evidence>
<proteinExistence type="predicted"/>
<dbReference type="EMBL" id="CABVMM010000011">
    <property type="protein sequence ID" value="VVV01506.1"/>
    <property type="molecule type" value="Genomic_DNA"/>
</dbReference>
<comment type="caution">
    <text evidence="1">The sequence shown here is derived from an EMBL/GenBank/DDBJ whole genome shotgun (WGS) entry which is preliminary data.</text>
</comment>